<reference evidence="5 6" key="1">
    <citation type="submission" date="2025-05" db="UniProtKB">
        <authorList>
            <consortium name="RefSeq"/>
        </authorList>
    </citation>
    <scope>IDENTIFICATION</scope>
    <source>
        <strain evidence="5 6">Aabys</strain>
        <tissue evidence="5 6">Whole body</tissue>
    </source>
</reference>
<comment type="similarity">
    <text evidence="3">Belongs to the short-chain dehydrogenases/reductases (SDR) family.</text>
</comment>
<dbReference type="Gene3D" id="3.40.50.720">
    <property type="entry name" value="NAD(P)-binding Rossmann-like Domain"/>
    <property type="match status" value="1"/>
</dbReference>
<dbReference type="PRINTS" id="PR00081">
    <property type="entry name" value="GDHRDH"/>
</dbReference>
<accession>A0ABM3UNC5</accession>
<dbReference type="Proteomes" id="UP001652621">
    <property type="component" value="Unplaced"/>
</dbReference>
<dbReference type="SUPFAM" id="SSF51735">
    <property type="entry name" value="NAD(P)-binding Rossmann-fold domains"/>
    <property type="match status" value="1"/>
</dbReference>
<evidence type="ECO:0000256" key="2">
    <source>
        <dbReference type="ARBA" id="ARBA00023002"/>
    </source>
</evidence>
<protein>
    <submittedName>
        <fullName evidence="5 6">C-signal isoform X1</fullName>
    </submittedName>
</protein>
<name>A0ABM3UNC5_MUSDO</name>
<dbReference type="InterPro" id="IPR036291">
    <property type="entry name" value="NAD(P)-bd_dom_sf"/>
</dbReference>
<keyword evidence="4" id="KW-1185">Reference proteome</keyword>
<dbReference type="GeneID" id="101896187"/>
<evidence type="ECO:0000313" key="6">
    <source>
        <dbReference type="RefSeq" id="XP_058975030.1"/>
    </source>
</evidence>
<gene>
    <name evidence="5 6 7" type="primary">LOC101896187</name>
</gene>
<evidence type="ECO:0000313" key="7">
    <source>
        <dbReference type="RefSeq" id="XP_058975031.1"/>
    </source>
</evidence>
<dbReference type="PANTHER" id="PTHR43544:SF7">
    <property type="entry name" value="NADB-LER2"/>
    <property type="match status" value="1"/>
</dbReference>
<dbReference type="PRINTS" id="PR00080">
    <property type="entry name" value="SDRFAMILY"/>
</dbReference>
<dbReference type="PANTHER" id="PTHR43544">
    <property type="entry name" value="SHORT-CHAIN DEHYDROGENASE/REDUCTASE"/>
    <property type="match status" value="1"/>
</dbReference>
<dbReference type="Pfam" id="PF00106">
    <property type="entry name" value="adh_short"/>
    <property type="match status" value="1"/>
</dbReference>
<evidence type="ECO:0000256" key="3">
    <source>
        <dbReference type="RuleBase" id="RU000363"/>
    </source>
</evidence>
<dbReference type="RefSeq" id="XP_058975029.1">
    <property type="nucleotide sequence ID" value="XM_059119046.1"/>
</dbReference>
<dbReference type="CDD" id="cd05325">
    <property type="entry name" value="carb_red_sniffer_like_SDR_c"/>
    <property type="match status" value="1"/>
</dbReference>
<dbReference type="RefSeq" id="XP_058975031.1">
    <property type="nucleotide sequence ID" value="XM_059119048.1"/>
</dbReference>
<sequence>MNSILITGCNRGLGLGLVKALVNLPKPPKHVFATCRNKEQAKELQELAAQHPNIHIIEIDLLNFNEYDRVVKEVDTITQGQGLNVLFNNAAISSKQQSLQATKPDEMLNTLNVNVVVPLMFTKACLPLLEKASKLNDNLEMGLERAAIINMSSLLGSIERNTWGSYYSYGTSKSALNSITKALSVDLKEQKILCVSMHPGWVRTDMGGEMAPLEVGPTTAEIVNTILGFKASHHGGFYQYDGEKLPW</sequence>
<evidence type="ECO:0000313" key="4">
    <source>
        <dbReference type="Proteomes" id="UP001652621"/>
    </source>
</evidence>
<dbReference type="InterPro" id="IPR002347">
    <property type="entry name" value="SDR_fam"/>
</dbReference>
<evidence type="ECO:0000313" key="5">
    <source>
        <dbReference type="RefSeq" id="XP_058975029.1"/>
    </source>
</evidence>
<organism evidence="4 5">
    <name type="scientific">Musca domestica</name>
    <name type="common">House fly</name>
    <dbReference type="NCBI Taxonomy" id="7370"/>
    <lineage>
        <taxon>Eukaryota</taxon>
        <taxon>Metazoa</taxon>
        <taxon>Ecdysozoa</taxon>
        <taxon>Arthropoda</taxon>
        <taxon>Hexapoda</taxon>
        <taxon>Insecta</taxon>
        <taxon>Pterygota</taxon>
        <taxon>Neoptera</taxon>
        <taxon>Endopterygota</taxon>
        <taxon>Diptera</taxon>
        <taxon>Brachycera</taxon>
        <taxon>Muscomorpha</taxon>
        <taxon>Muscoidea</taxon>
        <taxon>Muscidae</taxon>
        <taxon>Musca</taxon>
    </lineage>
</organism>
<dbReference type="RefSeq" id="XP_058975030.1">
    <property type="nucleotide sequence ID" value="XM_059119047.1"/>
</dbReference>
<dbReference type="InterPro" id="IPR051468">
    <property type="entry name" value="Fungal_SecMetab_SDRs"/>
</dbReference>
<evidence type="ECO:0000256" key="1">
    <source>
        <dbReference type="ARBA" id="ARBA00022857"/>
    </source>
</evidence>
<keyword evidence="2" id="KW-0560">Oxidoreductase</keyword>
<keyword evidence="1" id="KW-0521">NADP</keyword>
<proteinExistence type="inferred from homology"/>